<dbReference type="Pfam" id="PF14364">
    <property type="entry name" value="DUF4408"/>
    <property type="match status" value="1"/>
</dbReference>
<comment type="caution">
    <text evidence="4">The sequence shown here is derived from an EMBL/GenBank/DDBJ whole genome shotgun (WGS) entry which is preliminary data.</text>
</comment>
<reference evidence="4 5" key="1">
    <citation type="submission" date="2017-11" db="EMBL/GenBank/DDBJ databases">
        <title>De-novo sequencing of pomegranate (Punica granatum L.) genome.</title>
        <authorList>
            <person name="Akparov Z."/>
            <person name="Amiraslanov A."/>
            <person name="Hajiyeva S."/>
            <person name="Abbasov M."/>
            <person name="Kaur K."/>
            <person name="Hamwieh A."/>
            <person name="Solovyev V."/>
            <person name="Salamov A."/>
            <person name="Braich B."/>
            <person name="Kosarev P."/>
            <person name="Mahmoud A."/>
            <person name="Hajiyev E."/>
            <person name="Babayeva S."/>
            <person name="Izzatullayeva V."/>
            <person name="Mammadov A."/>
            <person name="Mammadov A."/>
            <person name="Sharifova S."/>
            <person name="Ojaghi J."/>
            <person name="Eynullazada K."/>
            <person name="Bayramov B."/>
            <person name="Abdulazimova A."/>
            <person name="Shahmuradov I."/>
        </authorList>
    </citation>
    <scope>NUCLEOTIDE SEQUENCE [LARGE SCALE GENOMIC DNA]</scope>
    <source>
        <strain evidence="5">cv. AG2017</strain>
        <tissue evidence="4">Leaf</tissue>
    </source>
</reference>
<dbReference type="InterPro" id="IPR025520">
    <property type="entry name" value="DUF4408"/>
</dbReference>
<feature type="domain" description="DUF4408" evidence="3">
    <location>
        <begin position="43"/>
        <end position="75"/>
    </location>
</feature>
<dbReference type="EMBL" id="PGOL01003024">
    <property type="protein sequence ID" value="PKI43645.1"/>
    <property type="molecule type" value="Genomic_DNA"/>
</dbReference>
<keyword evidence="2" id="KW-0472">Membrane</keyword>
<name>A0A2I0II33_PUNGR</name>
<feature type="transmembrane region" description="Helical" evidence="2">
    <location>
        <begin position="56"/>
        <end position="73"/>
    </location>
</feature>
<dbReference type="Proteomes" id="UP000233551">
    <property type="component" value="Unassembled WGS sequence"/>
</dbReference>
<proteinExistence type="predicted"/>
<gene>
    <name evidence="4" type="ORF">CRG98_035970</name>
</gene>
<evidence type="ECO:0000256" key="1">
    <source>
        <dbReference type="SAM" id="MobiDB-lite"/>
    </source>
</evidence>
<evidence type="ECO:0000313" key="4">
    <source>
        <dbReference type="EMBL" id="PKI43645.1"/>
    </source>
</evidence>
<dbReference type="PANTHER" id="PTHR33098">
    <property type="entry name" value="COTTON FIBER (DUF761)"/>
    <property type="match status" value="1"/>
</dbReference>
<dbReference type="Pfam" id="PF05553">
    <property type="entry name" value="DUF761"/>
    <property type="match status" value="1"/>
</dbReference>
<keyword evidence="2" id="KW-1133">Transmembrane helix</keyword>
<organism evidence="4 5">
    <name type="scientific">Punica granatum</name>
    <name type="common">Pomegranate</name>
    <dbReference type="NCBI Taxonomy" id="22663"/>
    <lineage>
        <taxon>Eukaryota</taxon>
        <taxon>Viridiplantae</taxon>
        <taxon>Streptophyta</taxon>
        <taxon>Embryophyta</taxon>
        <taxon>Tracheophyta</taxon>
        <taxon>Spermatophyta</taxon>
        <taxon>Magnoliopsida</taxon>
        <taxon>eudicotyledons</taxon>
        <taxon>Gunneridae</taxon>
        <taxon>Pentapetalae</taxon>
        <taxon>rosids</taxon>
        <taxon>malvids</taxon>
        <taxon>Myrtales</taxon>
        <taxon>Lythraceae</taxon>
        <taxon>Punica</taxon>
    </lineage>
</organism>
<evidence type="ECO:0000259" key="3">
    <source>
        <dbReference type="Pfam" id="PF14364"/>
    </source>
</evidence>
<feature type="compositionally biased region" description="Basic and acidic residues" evidence="1">
    <location>
        <begin position="184"/>
        <end position="195"/>
    </location>
</feature>
<dbReference type="PANTHER" id="PTHR33098:SF117">
    <property type="entry name" value="COTTON FIBER (DUF761)"/>
    <property type="match status" value="1"/>
</dbReference>
<protein>
    <recommendedName>
        <fullName evidence="3">DUF4408 domain-containing protein</fullName>
    </recommendedName>
</protein>
<evidence type="ECO:0000256" key="2">
    <source>
        <dbReference type="SAM" id="Phobius"/>
    </source>
</evidence>
<sequence>MVSSAAWILSMKALFISIGAASLAVFLKVSMPLVAEFMISQLPLLWRSVLSWLRPPYLYVVINAIIISIAASSKLHRSHDTSPDESPPAENGVQDDRPQEIIGGAVEPEGFRDLPVKSFPEEDAPSEKPLASSRFVHRRPAKSSPEGGKALKVTRPKRHETLENTWKAITEGRPMPLTRHRRKSDTWENGHHQDSKTQLSSPQQQKMRKSETFRDRTNELEQSPSSPGTMRRALSPGQDELNRRVEAFIRKFNEEMRLQRQESLNHYKQMISR</sequence>
<feature type="compositionally biased region" description="Basic and acidic residues" evidence="1">
    <location>
        <begin position="208"/>
        <end position="219"/>
    </location>
</feature>
<feature type="region of interest" description="Disordered" evidence="1">
    <location>
        <begin position="77"/>
        <end position="240"/>
    </location>
</feature>
<keyword evidence="5" id="KW-1185">Reference proteome</keyword>
<feature type="compositionally biased region" description="Polar residues" evidence="1">
    <location>
        <begin position="196"/>
        <end position="205"/>
    </location>
</feature>
<dbReference type="AlphaFoldDB" id="A0A2I0II33"/>
<evidence type="ECO:0000313" key="5">
    <source>
        <dbReference type="Proteomes" id="UP000233551"/>
    </source>
</evidence>
<accession>A0A2I0II33</accession>
<keyword evidence="2" id="KW-0812">Transmembrane</keyword>
<dbReference type="STRING" id="22663.A0A2I0II33"/>
<dbReference type="InterPro" id="IPR008480">
    <property type="entry name" value="DUF761_pln"/>
</dbReference>